<dbReference type="GO" id="GO:0046872">
    <property type="term" value="F:metal ion binding"/>
    <property type="evidence" value="ECO:0007669"/>
    <property type="project" value="UniProtKB-KW"/>
</dbReference>
<protein>
    <submittedName>
        <fullName evidence="9">Hemolysin III family protein</fullName>
    </submittedName>
</protein>
<evidence type="ECO:0000313" key="10">
    <source>
        <dbReference type="Proteomes" id="UP000308978"/>
    </source>
</evidence>
<feature type="transmembrane region" description="Helical" evidence="8">
    <location>
        <begin position="143"/>
        <end position="165"/>
    </location>
</feature>
<evidence type="ECO:0000256" key="5">
    <source>
        <dbReference type="ARBA" id="ARBA00022989"/>
    </source>
</evidence>
<dbReference type="InterPro" id="IPR005744">
    <property type="entry name" value="Hy-lIII"/>
</dbReference>
<dbReference type="InterPro" id="IPR004254">
    <property type="entry name" value="AdipoR/HlyIII-related"/>
</dbReference>
<evidence type="ECO:0000256" key="8">
    <source>
        <dbReference type="SAM" id="Phobius"/>
    </source>
</evidence>
<comment type="similarity">
    <text evidence="2">Belongs to the UPF0073 (Hly-III) family.</text>
</comment>
<proteinExistence type="inferred from homology"/>
<dbReference type="GO" id="GO:0140911">
    <property type="term" value="F:pore-forming activity"/>
    <property type="evidence" value="ECO:0007669"/>
    <property type="project" value="InterPro"/>
</dbReference>
<feature type="transmembrane region" description="Helical" evidence="8">
    <location>
        <begin position="196"/>
        <end position="217"/>
    </location>
</feature>
<keyword evidence="5 8" id="KW-1133">Transmembrane helix</keyword>
<evidence type="ECO:0000256" key="6">
    <source>
        <dbReference type="ARBA" id="ARBA00023136"/>
    </source>
</evidence>
<dbReference type="PANTHER" id="PTHR20855">
    <property type="entry name" value="ADIPOR/PROGESTIN RECEPTOR-RELATED"/>
    <property type="match status" value="1"/>
</dbReference>
<gene>
    <name evidence="9" type="ORF">E5986_00900</name>
</gene>
<dbReference type="PANTHER" id="PTHR20855:SF3">
    <property type="entry name" value="LD03007P"/>
    <property type="match status" value="1"/>
</dbReference>
<dbReference type="EMBL" id="SSTJ01000001">
    <property type="protein sequence ID" value="THG38885.1"/>
    <property type="molecule type" value="Genomic_DNA"/>
</dbReference>
<keyword evidence="6 8" id="KW-0472">Membrane</keyword>
<evidence type="ECO:0000256" key="7">
    <source>
        <dbReference type="PIRSR" id="PIRSR604254-1"/>
    </source>
</evidence>
<feature type="transmembrane region" description="Helical" evidence="8">
    <location>
        <begin position="48"/>
        <end position="70"/>
    </location>
</feature>
<evidence type="ECO:0000256" key="4">
    <source>
        <dbReference type="ARBA" id="ARBA00022692"/>
    </source>
</evidence>
<reference evidence="9 10" key="1">
    <citation type="submission" date="2019-04" db="EMBL/GenBank/DDBJ databases">
        <title>Microbes associate with the intestines of laboratory mice.</title>
        <authorList>
            <person name="Navarre W."/>
            <person name="Wong E."/>
            <person name="Huang K.C."/>
            <person name="Tropini C."/>
            <person name="Ng K."/>
            <person name="Yu B."/>
        </authorList>
    </citation>
    <scope>NUCLEOTIDE SEQUENCE [LARGE SCALE GENOMIC DNA]</scope>
    <source>
        <strain evidence="9 10">NM80_B27</strain>
    </source>
</reference>
<dbReference type="Pfam" id="PF03006">
    <property type="entry name" value="HlyIII"/>
    <property type="match status" value="1"/>
</dbReference>
<dbReference type="AlphaFoldDB" id="A0A4S4G7U0"/>
<feature type="binding site" evidence="7">
    <location>
        <position position="224"/>
    </location>
    <ligand>
        <name>Zn(2+)</name>
        <dbReference type="ChEBI" id="CHEBI:29105"/>
    </ligand>
</feature>
<feature type="transmembrane region" description="Helical" evidence="8">
    <location>
        <begin position="76"/>
        <end position="98"/>
    </location>
</feature>
<feature type="transmembrane region" description="Helical" evidence="8">
    <location>
        <begin position="172"/>
        <end position="190"/>
    </location>
</feature>
<organism evidence="9 10">
    <name type="scientific">Adlercreutzia caecimuris</name>
    <dbReference type="NCBI Taxonomy" id="671266"/>
    <lineage>
        <taxon>Bacteria</taxon>
        <taxon>Bacillati</taxon>
        <taxon>Actinomycetota</taxon>
        <taxon>Coriobacteriia</taxon>
        <taxon>Eggerthellales</taxon>
        <taxon>Eggerthellaceae</taxon>
        <taxon>Adlercreutzia</taxon>
    </lineage>
</organism>
<keyword evidence="7" id="KW-0862">Zinc</keyword>
<feature type="binding site" evidence="7">
    <location>
        <position position="228"/>
    </location>
    <ligand>
        <name>Zn(2+)</name>
        <dbReference type="ChEBI" id="CHEBI:29105"/>
    </ligand>
</feature>
<comment type="caution">
    <text evidence="9">The sequence shown here is derived from an EMBL/GenBank/DDBJ whole genome shotgun (WGS) entry which is preliminary data.</text>
</comment>
<dbReference type="NCBIfam" id="TIGR01065">
    <property type="entry name" value="hlyIII"/>
    <property type="match status" value="1"/>
</dbReference>
<accession>A0A4S4G7U0</accession>
<feature type="transmembrane region" description="Helical" evidence="8">
    <location>
        <begin position="226"/>
        <end position="246"/>
    </location>
</feature>
<sequence>MPRAIALAHPEFSPNAAAAAAKVCPEIRDHIRRSGKKSVREYTLGEEIFNAVTHGVGAGLAVAALVLLIVKSVGDGGGILLAAALVYGIALLLEYLMSTLYHALATDAAKRVFKVLDHSGIYLLIAGTYTPYCLITLGHVGGLWLAAFVWAVALIGIACEAFWTYRPRWISAVLYVALGWSIVFFLPTLYAQLHPVGFWLLAAGGISYTVGAVLYIFKKVRYLHSIFHLFVLAASILQFFSVYFFVI</sequence>
<dbReference type="Proteomes" id="UP000308978">
    <property type="component" value="Unassembled WGS sequence"/>
</dbReference>
<name>A0A4S4G7U0_9ACTN</name>
<evidence type="ECO:0000313" key="9">
    <source>
        <dbReference type="EMBL" id="THG38885.1"/>
    </source>
</evidence>
<keyword evidence="3" id="KW-1003">Cell membrane</keyword>
<dbReference type="RefSeq" id="WP_136432497.1">
    <property type="nucleotide sequence ID" value="NZ_SSTJ01000001.1"/>
</dbReference>
<evidence type="ECO:0000256" key="3">
    <source>
        <dbReference type="ARBA" id="ARBA00022475"/>
    </source>
</evidence>
<comment type="subcellular location">
    <subcellularLocation>
        <location evidence="1">Cell membrane</location>
        <topology evidence="1">Multi-pass membrane protein</topology>
    </subcellularLocation>
</comment>
<keyword evidence="7" id="KW-0479">Metal-binding</keyword>
<evidence type="ECO:0000256" key="1">
    <source>
        <dbReference type="ARBA" id="ARBA00004651"/>
    </source>
</evidence>
<feature type="binding site" evidence="7">
    <location>
        <position position="102"/>
    </location>
    <ligand>
        <name>Zn(2+)</name>
        <dbReference type="ChEBI" id="CHEBI:29105"/>
    </ligand>
</feature>
<dbReference type="GO" id="GO:0005886">
    <property type="term" value="C:plasma membrane"/>
    <property type="evidence" value="ECO:0007669"/>
    <property type="project" value="UniProtKB-SubCell"/>
</dbReference>
<keyword evidence="4 8" id="KW-0812">Transmembrane</keyword>
<feature type="transmembrane region" description="Helical" evidence="8">
    <location>
        <begin position="119"/>
        <end position="137"/>
    </location>
</feature>
<evidence type="ECO:0000256" key="2">
    <source>
        <dbReference type="ARBA" id="ARBA00008488"/>
    </source>
</evidence>